<reference evidence="1" key="1">
    <citation type="journal article" date="2013" name="Environ. Microbiol.">
        <title>Microbiota from the distal guts of lean and obese adolescents exhibit partial functional redundancy besides clear differences in community structure.</title>
        <authorList>
            <person name="Ferrer M."/>
            <person name="Ruiz A."/>
            <person name="Lanza F."/>
            <person name="Haange S.B."/>
            <person name="Oberbach A."/>
            <person name="Till H."/>
            <person name="Bargiela R."/>
            <person name="Campoy C."/>
            <person name="Segura M.T."/>
            <person name="Richter M."/>
            <person name="von Bergen M."/>
            <person name="Seifert J."/>
            <person name="Suarez A."/>
        </authorList>
    </citation>
    <scope>NUCLEOTIDE SEQUENCE</scope>
</reference>
<organism evidence="1">
    <name type="scientific">human gut metagenome</name>
    <dbReference type="NCBI Taxonomy" id="408170"/>
    <lineage>
        <taxon>unclassified sequences</taxon>
        <taxon>metagenomes</taxon>
        <taxon>organismal metagenomes</taxon>
    </lineage>
</organism>
<accession>K1T2C5</accession>
<dbReference type="AlphaFoldDB" id="K1T2C5"/>
<comment type="caution">
    <text evidence="1">The sequence shown here is derived from an EMBL/GenBank/DDBJ whole genome shotgun (WGS) entry which is preliminary data.</text>
</comment>
<dbReference type="EMBL" id="AJWY01008779">
    <property type="protein sequence ID" value="EKC60260.1"/>
    <property type="molecule type" value="Genomic_DNA"/>
</dbReference>
<proteinExistence type="predicted"/>
<name>K1T2C5_9ZZZZ</name>
<protein>
    <submittedName>
        <fullName evidence="1">Uncharacterized protein</fullName>
    </submittedName>
</protein>
<gene>
    <name evidence="1" type="ORF">LEA_12956</name>
</gene>
<sequence length="146" mass="16242">MAYGYPQYYPQMPYYNAQQTAMPDQLAQLRAAQQPMMQQQAQPSSNGLIWVQGEAGAKSYLVANGSSVLLMDSEKQTFYIKSADAAGMPSMRTFDYVERNASVKPSSSAQDAPEYVTRDELNTLTKRLEALEGRKKKGVTQDEPTV</sequence>
<evidence type="ECO:0000313" key="1">
    <source>
        <dbReference type="EMBL" id="EKC60260.1"/>
    </source>
</evidence>